<organism evidence="2 3">
    <name type="scientific">Lophiotrema nucula</name>
    <dbReference type="NCBI Taxonomy" id="690887"/>
    <lineage>
        <taxon>Eukaryota</taxon>
        <taxon>Fungi</taxon>
        <taxon>Dikarya</taxon>
        <taxon>Ascomycota</taxon>
        <taxon>Pezizomycotina</taxon>
        <taxon>Dothideomycetes</taxon>
        <taxon>Pleosporomycetidae</taxon>
        <taxon>Pleosporales</taxon>
        <taxon>Lophiotremataceae</taxon>
        <taxon>Lophiotrema</taxon>
    </lineage>
</organism>
<feature type="region of interest" description="Disordered" evidence="1">
    <location>
        <begin position="237"/>
        <end position="265"/>
    </location>
</feature>
<dbReference type="Proteomes" id="UP000799770">
    <property type="component" value="Unassembled WGS sequence"/>
</dbReference>
<gene>
    <name evidence="2" type="ORF">BDV96DRAFT_601311</name>
</gene>
<proteinExistence type="predicted"/>
<dbReference type="InterPro" id="IPR036869">
    <property type="entry name" value="J_dom_sf"/>
</dbReference>
<evidence type="ECO:0000313" key="2">
    <source>
        <dbReference type="EMBL" id="KAF2113846.1"/>
    </source>
</evidence>
<feature type="compositionally biased region" description="Basic and acidic residues" evidence="1">
    <location>
        <begin position="538"/>
        <end position="549"/>
    </location>
</feature>
<reference evidence="2" key="1">
    <citation type="journal article" date="2020" name="Stud. Mycol.">
        <title>101 Dothideomycetes genomes: a test case for predicting lifestyles and emergence of pathogens.</title>
        <authorList>
            <person name="Haridas S."/>
            <person name="Albert R."/>
            <person name="Binder M."/>
            <person name="Bloem J."/>
            <person name="Labutti K."/>
            <person name="Salamov A."/>
            <person name="Andreopoulos B."/>
            <person name="Baker S."/>
            <person name="Barry K."/>
            <person name="Bills G."/>
            <person name="Bluhm B."/>
            <person name="Cannon C."/>
            <person name="Castanera R."/>
            <person name="Culley D."/>
            <person name="Daum C."/>
            <person name="Ezra D."/>
            <person name="Gonzalez J."/>
            <person name="Henrissat B."/>
            <person name="Kuo A."/>
            <person name="Liang C."/>
            <person name="Lipzen A."/>
            <person name="Lutzoni F."/>
            <person name="Magnuson J."/>
            <person name="Mondo S."/>
            <person name="Nolan M."/>
            <person name="Ohm R."/>
            <person name="Pangilinan J."/>
            <person name="Park H.-J."/>
            <person name="Ramirez L."/>
            <person name="Alfaro M."/>
            <person name="Sun H."/>
            <person name="Tritt A."/>
            <person name="Yoshinaga Y."/>
            <person name="Zwiers L.-H."/>
            <person name="Turgeon B."/>
            <person name="Goodwin S."/>
            <person name="Spatafora J."/>
            <person name="Crous P."/>
            <person name="Grigoriev I."/>
        </authorList>
    </citation>
    <scope>NUCLEOTIDE SEQUENCE</scope>
    <source>
        <strain evidence="2">CBS 627.86</strain>
    </source>
</reference>
<dbReference type="EMBL" id="ML977327">
    <property type="protein sequence ID" value="KAF2113846.1"/>
    <property type="molecule type" value="Genomic_DNA"/>
</dbReference>
<evidence type="ECO:0000256" key="1">
    <source>
        <dbReference type="SAM" id="MobiDB-lite"/>
    </source>
</evidence>
<feature type="compositionally biased region" description="Basic and acidic residues" evidence="1">
    <location>
        <begin position="243"/>
        <end position="252"/>
    </location>
</feature>
<protein>
    <recommendedName>
        <fullName evidence="4">J domain-containing protein</fullName>
    </recommendedName>
</protein>
<sequence>MSSPPQVQHIFSSTKTHSTLARLKMHPDYECTYLASGKVIHITHPIPRSFLHDVLTFDELLDYEKITSKYYETILRGAPDFPGRVDKKKKYEITLKRIIREVHETVERLEKDPKVRILTTPNTPSLGHMRIHPNFYHHILPSGQEVFAVHPVETKSLVNWLYEELEEFLGDVGKLRDKADFALVANGEDANRGPSYEALNGTLDNLLHFLGPDVMLARLEEQRLEWEVEKMKEAEQRSANVRADARQVDTSKPHQQLFTISPSGEPRLIPGAVYPDGFFPPGQRFPSRPGGDVTIGVARHNPRAKKIERAETGDTSGSSSGKGKKTKQSNSKSEPITSVETLSMKTAVAWKVNRFSRWGAKGIPTENCIVTFLVHILDSSYSKYNLLNLTESGEGIYTKIMAHRNTHPEVLLCTTTEHLTLTSMQSSPNYQHFSFAHGRPLGVTSNLKMHMVHPVPIEYLHALTDAEIELFIMVVANLRDTARKDRQAYDETYDTRPSYGALEVTLDRLHQIKRERAEGLRRQEVGNRRQSRAPGQQEQREGTPREEAGWRASSNSGADSGSHPRRYPPRARQYPPQQAWVPQIPASSAKAYSVPYGPSAYYVPGSPYLFTTASSGTANNQGVPKASPQPQVRDSRVIESSSSSDDCQEAEKKKKKRPQQNKKRHHRKKRCHPPETNFQPQPKIWDPYVRLGVLCTATLEEIVAARRSLTVKYHPDQLMLASTQERERGQIRF</sequence>
<accession>A0A6A5Z438</accession>
<feature type="region of interest" description="Disordered" evidence="1">
    <location>
        <begin position="618"/>
        <end position="682"/>
    </location>
</feature>
<feature type="compositionally biased region" description="Basic and acidic residues" evidence="1">
    <location>
        <begin position="515"/>
        <end position="527"/>
    </location>
</feature>
<evidence type="ECO:0000313" key="3">
    <source>
        <dbReference type="Proteomes" id="UP000799770"/>
    </source>
</evidence>
<dbReference type="AlphaFoldDB" id="A0A6A5Z438"/>
<keyword evidence="3" id="KW-1185">Reference proteome</keyword>
<feature type="compositionally biased region" description="Basic residues" evidence="1">
    <location>
        <begin position="653"/>
        <end position="671"/>
    </location>
</feature>
<feature type="compositionally biased region" description="Polar residues" evidence="1">
    <location>
        <begin position="253"/>
        <end position="262"/>
    </location>
</feature>
<name>A0A6A5Z438_9PLEO</name>
<evidence type="ECO:0008006" key="4">
    <source>
        <dbReference type="Google" id="ProtNLM"/>
    </source>
</evidence>
<feature type="compositionally biased region" description="Polar residues" evidence="1">
    <location>
        <begin position="618"/>
        <end position="632"/>
    </location>
</feature>
<feature type="region of interest" description="Disordered" evidence="1">
    <location>
        <begin position="515"/>
        <end position="577"/>
    </location>
</feature>
<feature type="region of interest" description="Disordered" evidence="1">
    <location>
        <begin position="279"/>
        <end position="338"/>
    </location>
</feature>
<dbReference type="SUPFAM" id="SSF46565">
    <property type="entry name" value="Chaperone J-domain"/>
    <property type="match status" value="1"/>
</dbReference>